<dbReference type="SUPFAM" id="SSF46785">
    <property type="entry name" value="Winged helix' DNA-binding domain"/>
    <property type="match status" value="1"/>
</dbReference>
<dbReference type="EMBL" id="NEXO01000071">
    <property type="protein sequence ID" value="PSO04167.1"/>
    <property type="molecule type" value="Genomic_DNA"/>
</dbReference>
<dbReference type="InterPro" id="IPR000485">
    <property type="entry name" value="AsnC-type_HTH_dom"/>
</dbReference>
<dbReference type="GO" id="GO:0043565">
    <property type="term" value="F:sequence-specific DNA binding"/>
    <property type="evidence" value="ECO:0007669"/>
    <property type="project" value="InterPro"/>
</dbReference>
<comment type="caution">
    <text evidence="2">The sequence shown here is derived from an EMBL/GenBank/DDBJ whole genome shotgun (WGS) entry which is preliminary data.</text>
</comment>
<dbReference type="InterPro" id="IPR036390">
    <property type="entry name" value="WH_DNA-bd_sf"/>
</dbReference>
<dbReference type="Gene3D" id="1.10.10.10">
    <property type="entry name" value="Winged helix-like DNA-binding domain superfamily/Winged helix DNA-binding domain"/>
    <property type="match status" value="1"/>
</dbReference>
<name>A0A2R6BZZ6_9ARCH</name>
<gene>
    <name evidence="2" type="ORF">B9Q13_05365</name>
</gene>
<dbReference type="Proteomes" id="UP000241886">
    <property type="component" value="Unassembled WGS sequence"/>
</dbReference>
<evidence type="ECO:0000313" key="2">
    <source>
        <dbReference type="EMBL" id="PSO04167.1"/>
    </source>
</evidence>
<evidence type="ECO:0000313" key="3">
    <source>
        <dbReference type="Proteomes" id="UP000241886"/>
    </source>
</evidence>
<feature type="domain" description="HTH asnC-type" evidence="1">
    <location>
        <begin position="5"/>
        <end position="41"/>
    </location>
</feature>
<dbReference type="AlphaFoldDB" id="A0A2R6BZZ6"/>
<evidence type="ECO:0000259" key="1">
    <source>
        <dbReference type="Pfam" id="PF13404"/>
    </source>
</evidence>
<dbReference type="Pfam" id="PF13404">
    <property type="entry name" value="HTH_AsnC-type"/>
    <property type="match status" value="1"/>
</dbReference>
<proteinExistence type="predicted"/>
<reference evidence="2 3" key="1">
    <citation type="submission" date="2017-04" db="EMBL/GenBank/DDBJ databases">
        <title>Novel microbial lineages endemic to geothermal iron-oxide mats fill important gaps in the evolutionary history of Archaea.</title>
        <authorList>
            <person name="Jay Z.J."/>
            <person name="Beam J.P."/>
            <person name="Dlakic M."/>
            <person name="Rusch D.B."/>
            <person name="Kozubal M.A."/>
            <person name="Inskeep W.P."/>
        </authorList>
    </citation>
    <scope>NUCLEOTIDE SEQUENCE [LARGE SCALE GENOMIC DNA]</scope>
    <source>
        <strain evidence="2">ECH_B_SAG-G16</strain>
    </source>
</reference>
<dbReference type="InterPro" id="IPR036388">
    <property type="entry name" value="WH-like_DNA-bd_sf"/>
</dbReference>
<accession>A0A2R6BZZ6</accession>
<feature type="non-terminal residue" evidence="2">
    <location>
        <position position="42"/>
    </location>
</feature>
<protein>
    <recommendedName>
        <fullName evidence="1">HTH asnC-type domain-containing protein</fullName>
    </recommendedName>
</protein>
<organism evidence="2 3">
    <name type="scientific">Candidatus Marsarchaeota G2 archaeon ECH_B_SAG-G16</name>
    <dbReference type="NCBI Taxonomy" id="1978167"/>
    <lineage>
        <taxon>Archaea</taxon>
        <taxon>Candidatus Marsarchaeota</taxon>
        <taxon>Candidatus Marsarchaeota group 2</taxon>
    </lineage>
</organism>
<sequence>MAKMLDELDLNILKKLKENSLKPFVKIARELNVSEGRSEERR</sequence>